<comment type="pathway">
    <text evidence="3">Protein modification; protein ubiquitination.</text>
</comment>
<feature type="compositionally biased region" description="Polar residues" evidence="13">
    <location>
        <begin position="545"/>
        <end position="564"/>
    </location>
</feature>
<dbReference type="InterPro" id="IPR041888">
    <property type="entry name" value="RING-HC_ZNF598/HEL2"/>
</dbReference>
<evidence type="ECO:0000256" key="2">
    <source>
        <dbReference type="ARBA" id="ARBA00004496"/>
    </source>
</evidence>
<feature type="region of interest" description="Disordered" evidence="13">
    <location>
        <begin position="663"/>
        <end position="742"/>
    </location>
</feature>
<keyword evidence="9 12" id="KW-0863">Zinc-finger</keyword>
<feature type="compositionally biased region" description="Low complexity" evidence="13">
    <location>
        <begin position="585"/>
        <end position="605"/>
    </location>
</feature>
<evidence type="ECO:0000259" key="15">
    <source>
        <dbReference type="PROSITE" id="PS50157"/>
    </source>
</evidence>
<evidence type="ECO:0000256" key="3">
    <source>
        <dbReference type="ARBA" id="ARBA00004906"/>
    </source>
</evidence>
<evidence type="ECO:0000313" key="17">
    <source>
        <dbReference type="Proteomes" id="UP001307889"/>
    </source>
</evidence>
<evidence type="ECO:0000256" key="10">
    <source>
        <dbReference type="ARBA" id="ARBA00022833"/>
    </source>
</evidence>
<dbReference type="InterPro" id="IPR001841">
    <property type="entry name" value="Znf_RING"/>
</dbReference>
<dbReference type="InterPro" id="IPR013083">
    <property type="entry name" value="Znf_RING/FYVE/PHD"/>
</dbReference>
<evidence type="ECO:0000256" key="11">
    <source>
        <dbReference type="ARBA" id="ARBA00035113"/>
    </source>
</evidence>
<gene>
    <name evidence="16" type="ORF">NTJ_13347</name>
</gene>
<feature type="compositionally biased region" description="Low complexity" evidence="13">
    <location>
        <begin position="285"/>
        <end position="295"/>
    </location>
</feature>
<dbReference type="PROSITE" id="PS00028">
    <property type="entry name" value="ZINC_FINGER_C2H2_1"/>
    <property type="match status" value="1"/>
</dbReference>
<dbReference type="PROSITE" id="PS50089">
    <property type="entry name" value="ZF_RING_2"/>
    <property type="match status" value="1"/>
</dbReference>
<evidence type="ECO:0000256" key="13">
    <source>
        <dbReference type="SAM" id="MobiDB-lite"/>
    </source>
</evidence>
<feature type="domain" description="RING-type" evidence="14">
    <location>
        <begin position="18"/>
        <end position="58"/>
    </location>
</feature>
<dbReference type="SMART" id="SM00355">
    <property type="entry name" value="ZnF_C2H2"/>
    <property type="match status" value="5"/>
</dbReference>
<dbReference type="SUPFAM" id="SSF57850">
    <property type="entry name" value="RING/U-box"/>
    <property type="match status" value="1"/>
</dbReference>
<evidence type="ECO:0000256" key="5">
    <source>
        <dbReference type="ARBA" id="ARBA00022490"/>
    </source>
</evidence>
<dbReference type="Pfam" id="PF23230">
    <property type="entry name" value="zf-C2H2_13"/>
    <property type="match status" value="1"/>
</dbReference>
<dbReference type="PANTHER" id="PTHR22938:SF0">
    <property type="entry name" value="E3 UBIQUITIN-PROTEIN LIGASE ZNF598"/>
    <property type="match status" value="1"/>
</dbReference>
<feature type="compositionally biased region" description="Polar residues" evidence="13">
    <location>
        <begin position="672"/>
        <end position="682"/>
    </location>
</feature>
<keyword evidence="5" id="KW-0963">Cytoplasm</keyword>
<dbReference type="InterPro" id="IPR013087">
    <property type="entry name" value="Znf_C2H2_type"/>
</dbReference>
<evidence type="ECO:0000256" key="12">
    <source>
        <dbReference type="PROSITE-ProRule" id="PRU00042"/>
    </source>
</evidence>
<dbReference type="CDD" id="cd16615">
    <property type="entry name" value="RING-HC_ZNF598"/>
    <property type="match status" value="1"/>
</dbReference>
<evidence type="ECO:0000256" key="6">
    <source>
        <dbReference type="ARBA" id="ARBA00022553"/>
    </source>
</evidence>
<keyword evidence="6" id="KW-0597">Phosphoprotein</keyword>
<dbReference type="EC" id="2.3.2.27" evidence="4"/>
<keyword evidence="8" id="KW-0479">Metal-binding</keyword>
<feature type="domain" description="C2H2-type" evidence="15">
    <location>
        <begin position="106"/>
        <end position="129"/>
    </location>
</feature>
<evidence type="ECO:0000313" key="16">
    <source>
        <dbReference type="EMBL" id="BET00531.1"/>
    </source>
</evidence>
<dbReference type="PANTHER" id="PTHR22938">
    <property type="entry name" value="ZINC FINGER PROTEIN 598"/>
    <property type="match status" value="1"/>
</dbReference>
<dbReference type="PROSITE" id="PS50157">
    <property type="entry name" value="ZINC_FINGER_C2H2_2"/>
    <property type="match status" value="1"/>
</dbReference>
<dbReference type="Gene3D" id="3.30.40.10">
    <property type="entry name" value="Zinc/RING finger domain, C3HC4 (zinc finger)"/>
    <property type="match status" value="1"/>
</dbReference>
<dbReference type="InterPro" id="IPR057634">
    <property type="entry name" value="PAH_ZNF598/HEL2"/>
</dbReference>
<evidence type="ECO:0000259" key="14">
    <source>
        <dbReference type="PROSITE" id="PS50089"/>
    </source>
</evidence>
<feature type="compositionally biased region" description="Polar residues" evidence="13">
    <location>
        <begin position="420"/>
        <end position="466"/>
    </location>
</feature>
<name>A0ABN7BBG9_9HEMI</name>
<accession>A0ABN7BBG9</accession>
<dbReference type="Pfam" id="PF25447">
    <property type="entry name" value="RING_ZNF598"/>
    <property type="match status" value="1"/>
</dbReference>
<comment type="catalytic activity">
    <reaction evidence="1">
        <text>S-ubiquitinyl-[E2 ubiquitin-conjugating enzyme]-L-cysteine + [acceptor protein]-L-lysine = [E2 ubiquitin-conjugating enzyme]-L-cysteine + N(6)-ubiquitinyl-[acceptor protein]-L-lysine.</text>
        <dbReference type="EC" id="2.3.2.27"/>
    </reaction>
</comment>
<keyword evidence="7" id="KW-0808">Transferase</keyword>
<evidence type="ECO:0000256" key="4">
    <source>
        <dbReference type="ARBA" id="ARBA00012483"/>
    </source>
</evidence>
<evidence type="ECO:0000256" key="7">
    <source>
        <dbReference type="ARBA" id="ARBA00022679"/>
    </source>
</evidence>
<dbReference type="InterPro" id="IPR044288">
    <property type="entry name" value="ZNF598/HEL2"/>
</dbReference>
<keyword evidence="17" id="KW-1185">Reference proteome</keyword>
<feature type="compositionally biased region" description="Low complexity" evidence="13">
    <location>
        <begin position="347"/>
        <end position="365"/>
    </location>
</feature>
<comment type="subcellular location">
    <subcellularLocation>
        <location evidence="2">Cytoplasm</location>
    </subcellularLocation>
</comment>
<organism evidence="16 17">
    <name type="scientific">Nesidiocoris tenuis</name>
    <dbReference type="NCBI Taxonomy" id="355587"/>
    <lineage>
        <taxon>Eukaryota</taxon>
        <taxon>Metazoa</taxon>
        <taxon>Ecdysozoa</taxon>
        <taxon>Arthropoda</taxon>
        <taxon>Hexapoda</taxon>
        <taxon>Insecta</taxon>
        <taxon>Pterygota</taxon>
        <taxon>Neoptera</taxon>
        <taxon>Paraneoptera</taxon>
        <taxon>Hemiptera</taxon>
        <taxon>Heteroptera</taxon>
        <taxon>Panheteroptera</taxon>
        <taxon>Cimicomorpha</taxon>
        <taxon>Miridae</taxon>
        <taxon>Dicyphina</taxon>
        <taxon>Nesidiocoris</taxon>
    </lineage>
</organism>
<evidence type="ECO:0000256" key="1">
    <source>
        <dbReference type="ARBA" id="ARBA00000900"/>
    </source>
</evidence>
<dbReference type="InterPro" id="IPR056437">
    <property type="entry name" value="Znf-C2H2_ZNF598/HEL2"/>
</dbReference>
<reference evidence="16 17" key="1">
    <citation type="submission" date="2023-09" db="EMBL/GenBank/DDBJ databases">
        <title>Nesidiocoris tenuis whole genome shotgun sequence.</title>
        <authorList>
            <person name="Shibata T."/>
            <person name="Shimoda M."/>
            <person name="Kobayashi T."/>
            <person name="Uehara T."/>
        </authorList>
    </citation>
    <scope>NUCLEOTIDE SEQUENCE [LARGE SCALE GENOMIC DNA]</scope>
    <source>
        <strain evidence="16 17">Japan</strain>
    </source>
</reference>
<dbReference type="Pfam" id="PF23202">
    <property type="entry name" value="PAH_ZNF598"/>
    <property type="match status" value="1"/>
</dbReference>
<feature type="compositionally biased region" description="Pro residues" evidence="13">
    <location>
        <begin position="723"/>
        <end position="742"/>
    </location>
</feature>
<protein>
    <recommendedName>
        <fullName evidence="4">RING-type E3 ubiquitin transferase</fullName>
        <ecNumber evidence="4">2.3.2.27</ecNumber>
    </recommendedName>
</protein>
<dbReference type="EMBL" id="AP028919">
    <property type="protein sequence ID" value="BET00531.1"/>
    <property type="molecule type" value="Genomic_DNA"/>
</dbReference>
<comment type="similarity">
    <text evidence="11">Belongs to the ZNF598/HEL2 family.</text>
</comment>
<evidence type="ECO:0000256" key="8">
    <source>
        <dbReference type="ARBA" id="ARBA00022723"/>
    </source>
</evidence>
<dbReference type="Proteomes" id="UP001307889">
    <property type="component" value="Chromosome 11"/>
</dbReference>
<keyword evidence="10" id="KW-0862">Zinc</keyword>
<sequence>MASKQAKIVKEDVSENTCVVCFKEVLIFSVGQCDHPVCFECSTRMRVLCRQNECPICRQDMPMVIFTQKVEPFDRIKNGKFLLDNKYKISFFTEAEKKAYDSLLAHVCSECGKESPNFGHLRDHVRRVHQLNFCDLCVENLKILTIERRCYSRKDLATHRRVGDPDDRSHRGHPLCEFCDKRYMDNEELYRHMRRDHLYCHFCDADGFHYYYKTYDSLREHYRNDHFLCEEGDCYVEKFTSVFRTEIDLKAHKASAHGKDLGKVGLKQARTLDIAFTLAPRPRPNRNNRYYNQPNSGGGGRDEDWEAPGAIGGAVAEEPPSSRGVEKPQQPPPAASQLNTNCIAEFPTLGGAAPAPPQTTLAPSANRKSASASVRARNHFSMDDFPALGPDGGGGPRAPPIRPVSAQTSSRPPAPAPSAVMTSVTMRVNTERSGTSSAAPSQTNLSIQVSSPRFTTTVTSQNTSYNIHFPALEGDGPGPAPPPAQPKANPSSALQWTTTSKKSKKSNETQTSASQLSKMKPLPKMDDFPALEPKSSKPLFPPSAPQKTSTASNTAPIKTITTEEGFSATKSKKKKSKSKAGAGNSIPIAAPTSSPKSKSAPQGSTAGSGGIGSGEPHKKSAAEKAYEKRALLYDGMVETEKSTIKQLDANIKMATAEEVELLRKSAAPAGKENQSQPNNQPVEVSDDSAFPALPGFGPPPPGFAPKWEVKKNPSGRPAQKAKAPPPGLGSTRPPPGLEPVAVVPPPGLEPVAAPNPPPGFTPANGAFPPLVTGGTFINPPNSDARNTALIGKISGALGAEALTDFKQVSYAFRSELITAAEYYSYCKEVMGDKKFLAIFPELLALLPDISKQQELWPNYQQDQQLFESASTKGNRLVACETCRQILRTSELREHLTRHSLDNNFPSLDKSLPAGKNAWAK</sequence>
<feature type="region of interest" description="Disordered" evidence="13">
    <location>
        <begin position="278"/>
        <end position="623"/>
    </location>
</feature>
<proteinExistence type="inferred from homology"/>
<evidence type="ECO:0000256" key="9">
    <source>
        <dbReference type="ARBA" id="ARBA00022771"/>
    </source>
</evidence>